<dbReference type="SUPFAM" id="SSF48452">
    <property type="entry name" value="TPR-like"/>
    <property type="match status" value="1"/>
</dbReference>
<dbReference type="InterPro" id="IPR011990">
    <property type="entry name" value="TPR-like_helical_dom_sf"/>
</dbReference>
<dbReference type="PANTHER" id="PTHR12558:SF13">
    <property type="entry name" value="CELL DIVISION CYCLE PROTEIN 27 HOMOLOG"/>
    <property type="match status" value="1"/>
</dbReference>
<dbReference type="AlphaFoldDB" id="A0A6S6STU5"/>
<sequence>MEKLSLEDILKIPALLFSPNEANKSIAVQLLEQHSAAIPSILAPIEVFLVFHPEYKLLATVQQVLPSFNLAESPIYLIYLIANNKDYLPCSQSILKRFSINELNYRTWLLADPQKASAYAAVGEVFCLHENLFEKGLTYYQLAMQHSPNKTDSTLSYLALLQKKYTLNNTLDAHKAEIIACYNQTYEAQAAQEILYRLALFYQEQLNDKTAATATWERCIQDFPRFNRAFFAYAQFKMAQQNWTKAKALAQESLNLALSGAYYNLDEIYYMLGCIEWKGFQDSAAAEQYFEKALEENEFYFKPLEALMELSLEKEAYTKAIRWHKVALKETPFDISLMLKLAELYLKMYDLEEAASYYTEILELNPTYPPALEGLRRIQTIE</sequence>
<dbReference type="Pfam" id="PF13181">
    <property type="entry name" value="TPR_8"/>
    <property type="match status" value="2"/>
</dbReference>
<evidence type="ECO:0000256" key="1">
    <source>
        <dbReference type="PROSITE-ProRule" id="PRU00339"/>
    </source>
</evidence>
<dbReference type="EMBL" id="CACVAQ010000117">
    <property type="protein sequence ID" value="CAA6806387.1"/>
    <property type="molecule type" value="Genomic_DNA"/>
</dbReference>
<keyword evidence="1" id="KW-0802">TPR repeat</keyword>
<evidence type="ECO:0000313" key="2">
    <source>
        <dbReference type="EMBL" id="CAA6806387.1"/>
    </source>
</evidence>
<dbReference type="PROSITE" id="PS50005">
    <property type="entry name" value="TPR"/>
    <property type="match status" value="1"/>
</dbReference>
<organism evidence="2">
    <name type="scientific">uncultured Aureispira sp</name>
    <dbReference type="NCBI Taxonomy" id="1331704"/>
    <lineage>
        <taxon>Bacteria</taxon>
        <taxon>Pseudomonadati</taxon>
        <taxon>Bacteroidota</taxon>
        <taxon>Saprospiria</taxon>
        <taxon>Saprospirales</taxon>
        <taxon>Saprospiraceae</taxon>
        <taxon>Aureispira</taxon>
        <taxon>environmental samples</taxon>
    </lineage>
</organism>
<name>A0A6S6STU5_9BACT</name>
<reference evidence="2" key="1">
    <citation type="submission" date="2020-01" db="EMBL/GenBank/DDBJ databases">
        <authorList>
            <person name="Meier V. D."/>
            <person name="Meier V D."/>
        </authorList>
    </citation>
    <scope>NUCLEOTIDE SEQUENCE</scope>
    <source>
        <strain evidence="2">HLG_WM_MAG_10</strain>
    </source>
</reference>
<feature type="repeat" description="TPR" evidence="1">
    <location>
        <begin position="335"/>
        <end position="368"/>
    </location>
</feature>
<dbReference type="Gene3D" id="1.25.40.10">
    <property type="entry name" value="Tetratricopeptide repeat domain"/>
    <property type="match status" value="2"/>
</dbReference>
<dbReference type="InterPro" id="IPR019734">
    <property type="entry name" value="TPR_rpt"/>
</dbReference>
<accession>A0A6S6STU5</accession>
<dbReference type="PANTHER" id="PTHR12558">
    <property type="entry name" value="CELL DIVISION CYCLE 16,23,27"/>
    <property type="match status" value="1"/>
</dbReference>
<gene>
    <name evidence="2" type="ORF">HELGO_WM34400</name>
</gene>
<dbReference type="Pfam" id="PF13174">
    <property type="entry name" value="TPR_6"/>
    <property type="match status" value="1"/>
</dbReference>
<dbReference type="SMART" id="SM00028">
    <property type="entry name" value="TPR"/>
    <property type="match status" value="3"/>
</dbReference>
<proteinExistence type="predicted"/>
<protein>
    <submittedName>
        <fullName evidence="2">Uncharacterized protein</fullName>
    </submittedName>
</protein>